<protein>
    <submittedName>
        <fullName evidence="6">ABC transporter ATP-binding protein</fullName>
    </submittedName>
</protein>
<name>A0ABY5S438_9BACL</name>
<dbReference type="InterPro" id="IPR003439">
    <property type="entry name" value="ABC_transporter-like_ATP-bd"/>
</dbReference>
<dbReference type="InterPro" id="IPR050763">
    <property type="entry name" value="ABC_transporter_ATP-binding"/>
</dbReference>
<reference evidence="6" key="1">
    <citation type="submission" date="2022-01" db="EMBL/GenBank/DDBJ databases">
        <title>Paenibacillus spongiae sp. nov., isolated from marine sponge.</title>
        <authorList>
            <person name="Li Z."/>
            <person name="Zhang M."/>
        </authorList>
    </citation>
    <scope>NUCLEOTIDE SEQUENCE</scope>
    <source>
        <strain evidence="6">PHS-Z3</strain>
    </source>
</reference>
<evidence type="ECO:0000256" key="4">
    <source>
        <dbReference type="ARBA" id="ARBA00022840"/>
    </source>
</evidence>
<dbReference type="Pfam" id="PF00005">
    <property type="entry name" value="ABC_tran"/>
    <property type="match status" value="1"/>
</dbReference>
<evidence type="ECO:0000313" key="7">
    <source>
        <dbReference type="Proteomes" id="UP001057877"/>
    </source>
</evidence>
<accession>A0ABY5S438</accession>
<dbReference type="PROSITE" id="PS50893">
    <property type="entry name" value="ABC_TRANSPORTER_2"/>
    <property type="match status" value="1"/>
</dbReference>
<dbReference type="GO" id="GO:0005524">
    <property type="term" value="F:ATP binding"/>
    <property type="evidence" value="ECO:0007669"/>
    <property type="project" value="UniProtKB-KW"/>
</dbReference>
<keyword evidence="4 6" id="KW-0067">ATP-binding</keyword>
<dbReference type="PANTHER" id="PTHR42711:SF5">
    <property type="entry name" value="ABC TRANSPORTER ATP-BINDING PROTEIN NATA"/>
    <property type="match status" value="1"/>
</dbReference>
<dbReference type="InterPro" id="IPR003593">
    <property type="entry name" value="AAA+_ATPase"/>
</dbReference>
<dbReference type="Gene3D" id="3.40.50.300">
    <property type="entry name" value="P-loop containing nucleotide triphosphate hydrolases"/>
    <property type="match status" value="1"/>
</dbReference>
<evidence type="ECO:0000256" key="3">
    <source>
        <dbReference type="ARBA" id="ARBA00022741"/>
    </source>
</evidence>
<dbReference type="EMBL" id="CP091430">
    <property type="protein sequence ID" value="UVI27610.1"/>
    <property type="molecule type" value="Genomic_DNA"/>
</dbReference>
<gene>
    <name evidence="6" type="ORF">L1F29_19275</name>
</gene>
<dbReference type="SUPFAM" id="SSF52540">
    <property type="entry name" value="P-loop containing nucleoside triphosphate hydrolases"/>
    <property type="match status" value="1"/>
</dbReference>
<dbReference type="Proteomes" id="UP001057877">
    <property type="component" value="Chromosome"/>
</dbReference>
<evidence type="ECO:0000256" key="1">
    <source>
        <dbReference type="ARBA" id="ARBA00005417"/>
    </source>
</evidence>
<keyword evidence="7" id="KW-1185">Reference proteome</keyword>
<organism evidence="6 7">
    <name type="scientific">Paenibacillus spongiae</name>
    <dbReference type="NCBI Taxonomy" id="2909671"/>
    <lineage>
        <taxon>Bacteria</taxon>
        <taxon>Bacillati</taxon>
        <taxon>Bacillota</taxon>
        <taxon>Bacilli</taxon>
        <taxon>Bacillales</taxon>
        <taxon>Paenibacillaceae</taxon>
        <taxon>Paenibacillus</taxon>
    </lineage>
</organism>
<evidence type="ECO:0000259" key="5">
    <source>
        <dbReference type="PROSITE" id="PS50893"/>
    </source>
</evidence>
<evidence type="ECO:0000313" key="6">
    <source>
        <dbReference type="EMBL" id="UVI27610.1"/>
    </source>
</evidence>
<dbReference type="PANTHER" id="PTHR42711">
    <property type="entry name" value="ABC TRANSPORTER ATP-BINDING PROTEIN"/>
    <property type="match status" value="1"/>
</dbReference>
<keyword evidence="3" id="KW-0547">Nucleotide-binding</keyword>
<keyword evidence="2" id="KW-0813">Transport</keyword>
<dbReference type="SMART" id="SM00382">
    <property type="entry name" value="AAA"/>
    <property type="match status" value="1"/>
</dbReference>
<proteinExistence type="inferred from homology"/>
<feature type="domain" description="ABC transporter" evidence="5">
    <location>
        <begin position="6"/>
        <end position="234"/>
    </location>
</feature>
<evidence type="ECO:0000256" key="2">
    <source>
        <dbReference type="ARBA" id="ARBA00022448"/>
    </source>
</evidence>
<sequence length="302" mass="33281">MTAAFIHVHDVHKSFDGRPVLNGMSFSVEEGAIVGLLGPNGCGKTTMIRLLNGVIEPNGGSMTVAGIDPQSNGDHVRRISGIVTEGAGLYHDMSAADNLKFFAKLYQVKDKSRIAELLELFGLAEHADKPAGTFSTGMKKRLALAKALLHKPKLLFLDEPTNGLDPEGIRLVMQYIRKLNDREGTTIFLCSHVLHQIETVCSTYIFMDKGRTIAAGTRSMIENRYMKTIELVVETGAIPSGDQYAGYPVKRVSPGKLRFTLPAKDAISDLLRQLLADSWVHTSEIVNRDLESLYFEVRKEHA</sequence>
<dbReference type="RefSeq" id="WP_258383700.1">
    <property type="nucleotide sequence ID" value="NZ_CP091430.1"/>
</dbReference>
<comment type="similarity">
    <text evidence="1">Belongs to the ABC transporter superfamily.</text>
</comment>
<dbReference type="InterPro" id="IPR027417">
    <property type="entry name" value="P-loop_NTPase"/>
</dbReference>